<dbReference type="SUPFAM" id="SSF55811">
    <property type="entry name" value="Nudix"/>
    <property type="match status" value="1"/>
</dbReference>
<protein>
    <submittedName>
        <fullName evidence="2">NUDIX hydrolase</fullName>
    </submittedName>
</protein>
<dbReference type="PANTHER" id="PTHR43736:SF4">
    <property type="entry name" value="SLR1690 PROTEIN"/>
    <property type="match status" value="1"/>
</dbReference>
<dbReference type="Gene3D" id="1.10.10.10">
    <property type="entry name" value="Winged helix-like DNA-binding domain superfamily/Winged helix DNA-binding domain"/>
    <property type="match status" value="1"/>
</dbReference>
<proteinExistence type="predicted"/>
<dbReference type="AlphaFoldDB" id="C6VZJ4"/>
<dbReference type="PROSITE" id="PS51462">
    <property type="entry name" value="NUDIX"/>
    <property type="match status" value="1"/>
</dbReference>
<dbReference type="PANTHER" id="PTHR43736">
    <property type="entry name" value="ADP-RIBOSE PYROPHOSPHATASE"/>
    <property type="match status" value="1"/>
</dbReference>
<dbReference type="Proteomes" id="UP000002011">
    <property type="component" value="Chromosome"/>
</dbReference>
<keyword evidence="3" id="KW-1185">Reference proteome</keyword>
<evidence type="ECO:0000259" key="1">
    <source>
        <dbReference type="PROSITE" id="PS51462"/>
    </source>
</evidence>
<keyword evidence="2" id="KW-0378">Hydrolase</keyword>
<dbReference type="GO" id="GO:0016787">
    <property type="term" value="F:hydrolase activity"/>
    <property type="evidence" value="ECO:0007669"/>
    <property type="project" value="UniProtKB-KW"/>
</dbReference>
<dbReference type="eggNOG" id="COG1051">
    <property type="taxonomic scope" value="Bacteria"/>
</dbReference>
<organism evidence="2 3">
    <name type="scientific">Dyadobacter fermentans (strain ATCC 700827 / DSM 18053 / CIP 107007 / KCTC 52180 / NS114)</name>
    <dbReference type="NCBI Taxonomy" id="471854"/>
    <lineage>
        <taxon>Bacteria</taxon>
        <taxon>Pseudomonadati</taxon>
        <taxon>Bacteroidota</taxon>
        <taxon>Cytophagia</taxon>
        <taxon>Cytophagales</taxon>
        <taxon>Spirosomataceae</taxon>
        <taxon>Dyadobacter</taxon>
    </lineage>
</organism>
<dbReference type="RefSeq" id="WP_015811724.1">
    <property type="nucleotide sequence ID" value="NC_013037.1"/>
</dbReference>
<dbReference type="Pfam" id="PF00293">
    <property type="entry name" value="NUDIX"/>
    <property type="match status" value="1"/>
</dbReference>
<name>C6VZJ4_DYAFD</name>
<dbReference type="CDD" id="cd18873">
    <property type="entry name" value="NUDIX_NadM_like"/>
    <property type="match status" value="1"/>
</dbReference>
<dbReference type="eggNOG" id="COG4111">
    <property type="taxonomic scope" value="Bacteria"/>
</dbReference>
<dbReference type="OrthoDB" id="9786141at2"/>
<reference evidence="2 3" key="1">
    <citation type="journal article" date="2009" name="Stand. Genomic Sci.">
        <title>Complete genome sequence of Dyadobacter fermentans type strain (NS114).</title>
        <authorList>
            <person name="Lang E."/>
            <person name="Lapidus A."/>
            <person name="Chertkov O."/>
            <person name="Brettin T."/>
            <person name="Detter J.C."/>
            <person name="Han C."/>
            <person name="Copeland A."/>
            <person name="Glavina Del Rio T."/>
            <person name="Nolan M."/>
            <person name="Chen F."/>
            <person name="Lucas S."/>
            <person name="Tice H."/>
            <person name="Cheng J.F."/>
            <person name="Land M."/>
            <person name="Hauser L."/>
            <person name="Chang Y.J."/>
            <person name="Jeffries C.D."/>
            <person name="Kopitz M."/>
            <person name="Bruce D."/>
            <person name="Goodwin L."/>
            <person name="Pitluck S."/>
            <person name="Ovchinnikova G."/>
            <person name="Pati A."/>
            <person name="Ivanova N."/>
            <person name="Mavrommatis K."/>
            <person name="Chen A."/>
            <person name="Palaniappan K."/>
            <person name="Chain P."/>
            <person name="Bristow J."/>
            <person name="Eisen J.A."/>
            <person name="Markowitz V."/>
            <person name="Hugenholtz P."/>
            <person name="Goker M."/>
            <person name="Rohde M."/>
            <person name="Kyrpides N.C."/>
            <person name="Klenk H.P."/>
        </authorList>
    </citation>
    <scope>NUCLEOTIDE SEQUENCE [LARGE SCALE GENOMIC DNA]</scope>
    <source>
        <strain evidence="3">ATCC 700827 / DSM 18053 / CIP 107007 / KCTC 52180 / NS114</strain>
    </source>
</reference>
<accession>C6VZJ4</accession>
<dbReference type="InterPro" id="IPR036388">
    <property type="entry name" value="WH-like_DNA-bd_sf"/>
</dbReference>
<dbReference type="InterPro" id="IPR036390">
    <property type="entry name" value="WH_DNA-bd_sf"/>
</dbReference>
<dbReference type="Pfam" id="PF21906">
    <property type="entry name" value="WHD_NrtR"/>
    <property type="match status" value="1"/>
</dbReference>
<dbReference type="InterPro" id="IPR054105">
    <property type="entry name" value="WHD_NrtR"/>
</dbReference>
<evidence type="ECO:0000313" key="3">
    <source>
        <dbReference type="Proteomes" id="UP000002011"/>
    </source>
</evidence>
<dbReference type="KEGG" id="dfe:Dfer_2250"/>
<dbReference type="EMBL" id="CP001619">
    <property type="protein sequence ID" value="ACT93472.1"/>
    <property type="molecule type" value="Genomic_DNA"/>
</dbReference>
<dbReference type="InterPro" id="IPR015797">
    <property type="entry name" value="NUDIX_hydrolase-like_dom_sf"/>
</dbReference>
<evidence type="ECO:0000313" key="2">
    <source>
        <dbReference type="EMBL" id="ACT93472.1"/>
    </source>
</evidence>
<dbReference type="InterPro" id="IPR000086">
    <property type="entry name" value="NUDIX_hydrolase_dom"/>
</dbReference>
<dbReference type="HOGENOM" id="CLU_037162_3_1_10"/>
<dbReference type="Gene3D" id="3.90.79.10">
    <property type="entry name" value="Nucleoside Triphosphate Pyrophosphohydrolase"/>
    <property type="match status" value="1"/>
</dbReference>
<gene>
    <name evidence="2" type="ordered locus">Dfer_2250</name>
</gene>
<sequence>MTEKVTAGLNWDSIDFDKHFLPGLSVDTVIFGFHDNGLMVLLLRYKGTDAYALPGGFIYHDESGEDAAKRVLQERTGLSDIFLEQFQTFSDTGRSDPHFFKDIMAARGLKPAENHFLLRRFVSIGYYALVDYAKAVPTSDDAADECTWHDLNNLPHLIQDHSRIIETALITLREDLNKKLVGFNLLPDTFTISELQALYETVLEKKFLRTSFQRTMLSLGVLEMVSKKTGVAHKSPYLYRFVKD</sequence>
<dbReference type="SUPFAM" id="SSF46785">
    <property type="entry name" value="Winged helix' DNA-binding domain"/>
    <property type="match status" value="1"/>
</dbReference>
<dbReference type="STRING" id="471854.Dfer_2250"/>
<feature type="domain" description="Nudix hydrolase" evidence="1">
    <location>
        <begin position="23"/>
        <end position="171"/>
    </location>
</feature>